<feature type="compositionally biased region" description="Basic residues" evidence="1">
    <location>
        <begin position="82"/>
        <end position="94"/>
    </location>
</feature>
<dbReference type="Proteomes" id="UP001497744">
    <property type="component" value="Unassembled WGS sequence"/>
</dbReference>
<comment type="caution">
    <text evidence="2">The sequence shown here is derived from an EMBL/GenBank/DDBJ whole genome shotgun (WGS) entry which is preliminary data.</text>
</comment>
<dbReference type="RefSeq" id="XP_067714956.1">
    <property type="nucleotide sequence ID" value="XM_067858855.1"/>
</dbReference>
<feature type="region of interest" description="Disordered" evidence="1">
    <location>
        <begin position="1"/>
        <end position="133"/>
    </location>
</feature>
<evidence type="ECO:0000256" key="1">
    <source>
        <dbReference type="SAM" id="MobiDB-lite"/>
    </source>
</evidence>
<dbReference type="GeneID" id="94194368"/>
<organism evidence="2 3">
    <name type="scientific">Babesia caballi</name>
    <dbReference type="NCBI Taxonomy" id="5871"/>
    <lineage>
        <taxon>Eukaryota</taxon>
        <taxon>Sar</taxon>
        <taxon>Alveolata</taxon>
        <taxon>Apicomplexa</taxon>
        <taxon>Aconoidasida</taxon>
        <taxon>Piroplasmida</taxon>
        <taxon>Babesiidae</taxon>
        <taxon>Babesia</taxon>
    </lineage>
</organism>
<dbReference type="EMBL" id="BPLF01000002">
    <property type="protein sequence ID" value="GIX62887.1"/>
    <property type="molecule type" value="Genomic_DNA"/>
</dbReference>
<proteinExistence type="predicted"/>
<evidence type="ECO:0000313" key="3">
    <source>
        <dbReference type="Proteomes" id="UP001497744"/>
    </source>
</evidence>
<dbReference type="AlphaFoldDB" id="A0AAV4LRL4"/>
<reference evidence="2 3" key="1">
    <citation type="submission" date="2021-06" db="EMBL/GenBank/DDBJ databases">
        <title>Genome sequence of Babesia caballi.</title>
        <authorList>
            <person name="Yamagishi J."/>
            <person name="Kidaka T."/>
            <person name="Ochi A."/>
        </authorList>
    </citation>
    <scope>NUCLEOTIDE SEQUENCE [LARGE SCALE GENOMIC DNA]</scope>
    <source>
        <strain evidence="2">USDA-D6B2</strain>
    </source>
</reference>
<feature type="compositionally biased region" description="Polar residues" evidence="1">
    <location>
        <begin position="1"/>
        <end position="11"/>
    </location>
</feature>
<protein>
    <submittedName>
        <fullName evidence="2">von Willebrand factor A domain-containing protein 2</fullName>
    </submittedName>
</protein>
<evidence type="ECO:0000313" key="2">
    <source>
        <dbReference type="EMBL" id="GIX62887.1"/>
    </source>
</evidence>
<name>A0AAV4LRL4_BABCB</name>
<gene>
    <name evidence="2" type="ORF">BcabD6B2_23220</name>
</gene>
<sequence>MSANDAAQDSSIRWADELDDSDSGLEDTIAKDSTPASVAGRHAEPQARAHPEPARQQKSAETHRADSLVGDAQDWREGFGRRGSRGGKKFAGRKGRYEDEKPEDFSWRSAPGGARGNGRSVFSMGSKSNSGAW</sequence>
<feature type="compositionally biased region" description="Basic and acidic residues" evidence="1">
    <location>
        <begin position="41"/>
        <end position="66"/>
    </location>
</feature>
<accession>A0AAV4LRL4</accession>
<feature type="compositionally biased region" description="Polar residues" evidence="1">
    <location>
        <begin position="123"/>
        <end position="133"/>
    </location>
</feature>
<keyword evidence="3" id="KW-1185">Reference proteome</keyword>
<feature type="compositionally biased region" description="Basic and acidic residues" evidence="1">
    <location>
        <begin position="95"/>
        <end position="106"/>
    </location>
</feature>